<feature type="compositionally biased region" description="Low complexity" evidence="1">
    <location>
        <begin position="199"/>
        <end position="209"/>
    </location>
</feature>
<evidence type="ECO:0000256" key="1">
    <source>
        <dbReference type="SAM" id="MobiDB-lite"/>
    </source>
</evidence>
<feature type="chain" id="PRO_5031010835" evidence="2">
    <location>
        <begin position="23"/>
        <end position="863"/>
    </location>
</feature>
<dbReference type="OMA" id="RDICEAC"/>
<protein>
    <submittedName>
        <fullName evidence="3">Uncharacterized protein</fullName>
    </submittedName>
</protein>
<keyword evidence="2" id="KW-0732">Signal</keyword>
<evidence type="ECO:0000313" key="3">
    <source>
        <dbReference type="EMBL" id="QOY42413.1"/>
    </source>
</evidence>
<sequence length="863" mass="99919">MKASSLLCVLFAFLFRAINIFAQNNDAKSSEKSTCEIYQDVKLTSANNTRYSYTSSSSKKSGPAPFRLAILAMLVSDFVTDNFAEIGTGFQEFDVIKFYEEILKHGGTRGISNYKDCCFNSCFGGLIPYDSDHHLANLDSVSDKIGRTTLCEALCDHTMHFLKSMDYFFLSSSELFELKITEKESNQFLEKDKNFLKGQSQAKKQQKSSLIRENEEKDDMAKVQSFSSVNKFLLDIQDREQNQSESSDSNSISSNHHYQLHNHHEEDPNNIKDASVMNFIEDKDFETEEMININSRLLMLWDVDKTLWDSYNFIQKGVIYGRAGKFNPYTMSLLFMIKERQQHDPRILDQYIITYGRGTLMKLQSPFLKSLCYSCWDLMRVYDRYFAEKYDSIQTQDFKRVFEAKEHNTISFNGEEFKFRNCPGTLKNLLFWKGKDMELIRDHIVSADESLRKEYYYGNISNNLTDLEIEYNFRYPFKTRSKSKIDEIVTVLIDDTVSHLKLTCIEEYHLFNMVVIPIIPFKGINIDERIEMEFRKSGTSHLNLLTNDLIENDLNPIRGVNSIHIPGILNDALNQVPLNANATELSRAIRKKISEISPGRFPESQCNYDLINTKAIYLTFLSSCKFFNDIITLFNNLPESHPSYVDIHYLLSNIDSWGFDESHNTKMCSIVNDRINSYMELCDKTSKAGKLRESNRNNKSLLTKRICSIEWKNRFFFGFALREHYGPIPLNALSSSLLPRRRTIILNIEADHIFNSVPLSMYENKFFYCTIKTNLFSSTFETIRKITIATRSTLKYVGNISSKNLNEIDKSDLGNVLEVARNSTKVFQSQLSNLFEKLDNGGSTNNKLHYKIYKEYTNCILID</sequence>
<gene>
    <name evidence="3" type="ORF">CPATCC_001041</name>
</gene>
<dbReference type="Proteomes" id="UP000593906">
    <property type="component" value="Chromosome 3"/>
</dbReference>
<proteinExistence type="predicted"/>
<name>A0A7S7LI54_CRYPV</name>
<accession>A0A7S7LI54</accession>
<evidence type="ECO:0000313" key="4">
    <source>
        <dbReference type="Proteomes" id="UP000593906"/>
    </source>
</evidence>
<evidence type="ECO:0000256" key="2">
    <source>
        <dbReference type="SAM" id="SignalP"/>
    </source>
</evidence>
<organism evidence="3 4">
    <name type="scientific">Cryptosporidium parvum</name>
    <dbReference type="NCBI Taxonomy" id="5807"/>
    <lineage>
        <taxon>Eukaryota</taxon>
        <taxon>Sar</taxon>
        <taxon>Alveolata</taxon>
        <taxon>Apicomplexa</taxon>
        <taxon>Conoidasida</taxon>
        <taxon>Coccidia</taxon>
        <taxon>Eucoccidiorida</taxon>
        <taxon>Eimeriorina</taxon>
        <taxon>Cryptosporidiidae</taxon>
        <taxon>Cryptosporidium</taxon>
    </lineage>
</organism>
<dbReference type="AlphaFoldDB" id="A0A7S7LI54"/>
<feature type="region of interest" description="Disordered" evidence="1">
    <location>
        <begin position="199"/>
        <end position="221"/>
    </location>
</feature>
<feature type="signal peptide" evidence="2">
    <location>
        <begin position="1"/>
        <end position="22"/>
    </location>
</feature>
<reference evidence="3 4" key="1">
    <citation type="submission" date="2019-09" db="EMBL/GenBank/DDBJ databases">
        <title>Consistent, comparative and evidence-based genome assembly and annotation for Cryptosporidium parvum, C. hominis and C. tyzzeri.</title>
        <authorList>
            <person name="Baptista R.P."/>
            <person name="Li Y."/>
            <person name="Sateriale A."/>
            <person name="Ansell B."/>
            <person name="Jex A."/>
            <person name="Sanders M."/>
            <person name="Brooks K."/>
            <person name="Tracey A."/>
            <person name="Berriman M."/>
            <person name="Striepen B."/>
            <person name="Cotton J.A."/>
            <person name="Kissinger J.C."/>
        </authorList>
    </citation>
    <scope>NUCLEOTIDE SEQUENCE [LARGE SCALE GENOMIC DNA]</scope>
    <source>
        <strain evidence="3 4">IOWA-ATCC</strain>
    </source>
</reference>
<dbReference type="VEuPathDB" id="CryptoDB:CPATCC_0031540"/>
<dbReference type="EMBL" id="CP044420">
    <property type="protein sequence ID" value="QOY42413.1"/>
    <property type="molecule type" value="Genomic_DNA"/>
</dbReference>
<feature type="compositionally biased region" description="Basic and acidic residues" evidence="1">
    <location>
        <begin position="210"/>
        <end position="221"/>
    </location>
</feature>